<keyword evidence="3" id="KW-1133">Transmembrane helix</keyword>
<organism evidence="5 6">
    <name type="scientific">Ramlibacter alkalitolerans</name>
    <dbReference type="NCBI Taxonomy" id="2039631"/>
    <lineage>
        <taxon>Bacteria</taxon>
        <taxon>Pseudomonadati</taxon>
        <taxon>Pseudomonadota</taxon>
        <taxon>Betaproteobacteria</taxon>
        <taxon>Burkholderiales</taxon>
        <taxon>Comamonadaceae</taxon>
        <taxon>Ramlibacter</taxon>
    </lineage>
</organism>
<feature type="transmembrane region" description="Helical" evidence="3">
    <location>
        <begin position="116"/>
        <end position="134"/>
    </location>
</feature>
<feature type="transmembrane region" description="Helical" evidence="3">
    <location>
        <begin position="217"/>
        <end position="239"/>
    </location>
</feature>
<dbReference type="InterPro" id="IPR000045">
    <property type="entry name" value="Prepilin_IV_endopep_pep"/>
</dbReference>
<feature type="domain" description="Prepilin type IV endopeptidase peptidase" evidence="4">
    <location>
        <begin position="93"/>
        <end position="202"/>
    </location>
</feature>
<protein>
    <submittedName>
        <fullName evidence="5">Prepilin peptidase</fullName>
    </submittedName>
</protein>
<dbReference type="PANTHER" id="PTHR30487:SF0">
    <property type="entry name" value="PREPILIN LEADER PEPTIDASE_N-METHYLTRANSFERASE-RELATED"/>
    <property type="match status" value="1"/>
</dbReference>
<sequence length="245" mass="25067">MFDFNPQVLSAAFVAAAVGSQLARVGYWAPQRLEFEWALAEYQARGVPAEHVPEPVFEQPDLQARLLQGGLSALAAALAVSSFGVAPAALAAIVFLLVLQVLALADFRSQLLPDMLTLPFLWGGLLLAAAGAGFVGPAAAVQGAAVGYAALWLPAYLYKRLAGEDGLGGGDAKLLAGVGAWLGPIAAVNTLATGAVLALLVPLIALLRGNDARAGFAFGPALALAAAGSLMGAGLTDFIHWVRWG</sequence>
<reference evidence="5 6" key="1">
    <citation type="journal article" date="2017" name="Int. J. Syst. Evol. Microbiol.">
        <title>Ramlibacter alkalitolerans sp. nov., alkali-tolerant bacterium isolated from soil of ginseng.</title>
        <authorList>
            <person name="Lee D.H."/>
            <person name="Cha C.J."/>
        </authorList>
    </citation>
    <scope>NUCLEOTIDE SEQUENCE [LARGE SCALE GENOMIC DNA]</scope>
    <source>
        <strain evidence="5 6">KACC 19305</strain>
    </source>
</reference>
<accession>A0ABS1JU40</accession>
<evidence type="ECO:0000256" key="2">
    <source>
        <dbReference type="RuleBase" id="RU003793"/>
    </source>
</evidence>
<evidence type="ECO:0000256" key="1">
    <source>
        <dbReference type="ARBA" id="ARBA00005801"/>
    </source>
</evidence>
<feature type="transmembrane region" description="Helical" evidence="3">
    <location>
        <begin position="179"/>
        <end position="205"/>
    </location>
</feature>
<evidence type="ECO:0000256" key="3">
    <source>
        <dbReference type="SAM" id="Phobius"/>
    </source>
</evidence>
<dbReference type="PANTHER" id="PTHR30487">
    <property type="entry name" value="TYPE 4 PREPILIN-LIKE PROTEINS LEADER PEPTIDE-PROCESSING ENZYME"/>
    <property type="match status" value="1"/>
</dbReference>
<keyword evidence="3" id="KW-0472">Membrane</keyword>
<dbReference type="Proteomes" id="UP000622707">
    <property type="component" value="Unassembled WGS sequence"/>
</dbReference>
<name>A0ABS1JU40_9BURK</name>
<dbReference type="Pfam" id="PF01478">
    <property type="entry name" value="Peptidase_A24"/>
    <property type="match status" value="1"/>
</dbReference>
<dbReference type="InterPro" id="IPR014032">
    <property type="entry name" value="Peptidase_A24A_bac"/>
</dbReference>
<feature type="transmembrane region" description="Helical" evidence="3">
    <location>
        <begin position="71"/>
        <end position="104"/>
    </location>
</feature>
<comment type="caution">
    <text evidence="5">The sequence shown here is derived from an EMBL/GenBank/DDBJ whole genome shotgun (WGS) entry which is preliminary data.</text>
</comment>
<dbReference type="PRINTS" id="PR00864">
    <property type="entry name" value="PREPILNPTASE"/>
</dbReference>
<evidence type="ECO:0000313" key="5">
    <source>
        <dbReference type="EMBL" id="MBL0427738.1"/>
    </source>
</evidence>
<dbReference type="Gene3D" id="1.20.120.1220">
    <property type="match status" value="1"/>
</dbReference>
<gene>
    <name evidence="5" type="ORF">JI746_21710</name>
</gene>
<proteinExistence type="inferred from homology"/>
<evidence type="ECO:0000313" key="6">
    <source>
        <dbReference type="Proteomes" id="UP000622707"/>
    </source>
</evidence>
<keyword evidence="3" id="KW-0812">Transmembrane</keyword>
<dbReference type="EMBL" id="JAEQND010000013">
    <property type="protein sequence ID" value="MBL0427738.1"/>
    <property type="molecule type" value="Genomic_DNA"/>
</dbReference>
<keyword evidence="6" id="KW-1185">Reference proteome</keyword>
<evidence type="ECO:0000259" key="4">
    <source>
        <dbReference type="Pfam" id="PF01478"/>
    </source>
</evidence>
<dbReference type="InterPro" id="IPR050882">
    <property type="entry name" value="Prepilin_peptidase/N-MTase"/>
</dbReference>
<dbReference type="RefSeq" id="WP_201692372.1">
    <property type="nucleotide sequence ID" value="NZ_JAEQND010000013.1"/>
</dbReference>
<comment type="similarity">
    <text evidence="1 2">Belongs to the peptidase A24 family.</text>
</comment>